<dbReference type="PANTHER" id="PTHR12521:SF0">
    <property type="entry name" value="ADP-RIBOSE GLYCOHYDROLASE OARD1"/>
    <property type="match status" value="1"/>
</dbReference>
<dbReference type="GO" id="GO:0140291">
    <property type="term" value="P:peptidyl-glutamate ADP-deribosylation"/>
    <property type="evidence" value="ECO:0007669"/>
    <property type="project" value="TreeGrafter"/>
</dbReference>
<proteinExistence type="predicted"/>
<dbReference type="InterPro" id="IPR050892">
    <property type="entry name" value="ADP-ribose_metab_enzymes"/>
</dbReference>
<dbReference type="EMBL" id="BJXJ01000014">
    <property type="protein sequence ID" value="GEM75657.1"/>
    <property type="molecule type" value="Genomic_DNA"/>
</dbReference>
<dbReference type="PROSITE" id="PS51154">
    <property type="entry name" value="MACRO"/>
    <property type="match status" value="1"/>
</dbReference>
<feature type="domain" description="Macro" evidence="2">
    <location>
        <begin position="1"/>
        <end position="94"/>
    </location>
</feature>
<keyword evidence="4" id="KW-1185">Reference proteome</keyword>
<comment type="caution">
    <text evidence="3">The sequence shown here is derived from an EMBL/GenBank/DDBJ whole genome shotgun (WGS) entry which is preliminary data.</text>
</comment>
<dbReference type="RefSeq" id="WP_258007772.1">
    <property type="nucleotide sequence ID" value="NZ_BAOJ01000020.1"/>
</dbReference>
<dbReference type="SUPFAM" id="SSF52949">
    <property type="entry name" value="Macro domain-like"/>
    <property type="match status" value="1"/>
</dbReference>
<gene>
    <name evidence="3" type="ORF">VSA01S_17690</name>
</gene>
<reference evidence="3 4" key="1">
    <citation type="submission" date="2019-07" db="EMBL/GenBank/DDBJ databases">
        <title>Whole genome shotgun sequence of Vibrio sagamiensis NBRC 104589.</title>
        <authorList>
            <person name="Hosoyama A."/>
            <person name="Uohara A."/>
            <person name="Ohji S."/>
            <person name="Ichikawa N."/>
        </authorList>
    </citation>
    <scope>NUCLEOTIDE SEQUENCE [LARGE SCALE GENOMIC DNA]</scope>
    <source>
        <strain evidence="3 4">NBRC 104589</strain>
    </source>
</reference>
<protein>
    <recommendedName>
        <fullName evidence="2">Macro domain-containing protein</fullName>
    </recommendedName>
</protein>
<dbReference type="Gene3D" id="3.40.220.10">
    <property type="entry name" value="Leucine Aminopeptidase, subunit E, domain 1"/>
    <property type="match status" value="1"/>
</dbReference>
<accession>A0A511QEP2</accession>
<dbReference type="InterPro" id="IPR002589">
    <property type="entry name" value="Macro_dom"/>
</dbReference>
<dbReference type="InterPro" id="IPR043472">
    <property type="entry name" value="Macro_dom-like"/>
</dbReference>
<organism evidence="3 4">
    <name type="scientific">Vibrio sagamiensis NBRC 104589</name>
    <dbReference type="NCBI Taxonomy" id="1219064"/>
    <lineage>
        <taxon>Bacteria</taxon>
        <taxon>Pseudomonadati</taxon>
        <taxon>Pseudomonadota</taxon>
        <taxon>Gammaproteobacteria</taxon>
        <taxon>Vibrionales</taxon>
        <taxon>Vibrionaceae</taxon>
        <taxon>Vibrio</taxon>
    </lineage>
</organism>
<dbReference type="Pfam" id="PF01661">
    <property type="entry name" value="Macro"/>
    <property type="match status" value="1"/>
</dbReference>
<dbReference type="Proteomes" id="UP000321922">
    <property type="component" value="Unassembled WGS sequence"/>
</dbReference>
<name>A0A511QEP2_9VIBR</name>
<dbReference type="PANTHER" id="PTHR12521">
    <property type="entry name" value="PROTEIN C6ORF130"/>
    <property type="match status" value="1"/>
</dbReference>
<evidence type="ECO:0000313" key="3">
    <source>
        <dbReference type="EMBL" id="GEM75657.1"/>
    </source>
</evidence>
<sequence length="94" mass="10090">MISYTNGNILHDQADAIINPVNTVGVMGKGLALQFKNAFPDNFKAHKSACDSKELTTGKMLTVATQSVLPSTSSTFQPKFIGEESLKLNTSKTV</sequence>
<evidence type="ECO:0000259" key="2">
    <source>
        <dbReference type="PROSITE" id="PS51154"/>
    </source>
</evidence>
<evidence type="ECO:0000313" key="4">
    <source>
        <dbReference type="Proteomes" id="UP000321922"/>
    </source>
</evidence>
<evidence type="ECO:0000256" key="1">
    <source>
        <dbReference type="ARBA" id="ARBA00035885"/>
    </source>
</evidence>
<comment type="catalytic activity">
    <reaction evidence="1">
        <text>an N-(ADP-alpha-D-ribosyl)-thymidine in DNA + H2O = a thymidine in DNA + ADP-D-ribose</text>
        <dbReference type="Rhea" id="RHEA:71655"/>
        <dbReference type="Rhea" id="RHEA-COMP:13556"/>
        <dbReference type="Rhea" id="RHEA-COMP:18051"/>
        <dbReference type="ChEBI" id="CHEBI:15377"/>
        <dbReference type="ChEBI" id="CHEBI:57967"/>
        <dbReference type="ChEBI" id="CHEBI:137386"/>
        <dbReference type="ChEBI" id="CHEBI:191199"/>
    </reaction>
    <physiologicalReaction direction="left-to-right" evidence="1">
        <dbReference type="Rhea" id="RHEA:71656"/>
    </physiologicalReaction>
</comment>
<dbReference type="AlphaFoldDB" id="A0A511QEP2"/>